<keyword evidence="3" id="KW-1185">Reference proteome</keyword>
<dbReference type="Proteomes" id="UP000318010">
    <property type="component" value="Unassembled WGS sequence"/>
</dbReference>
<evidence type="ECO:0000259" key="1">
    <source>
        <dbReference type="Pfam" id="PF18765"/>
    </source>
</evidence>
<dbReference type="Gene3D" id="3.30.460.10">
    <property type="entry name" value="Beta Polymerase, domain 2"/>
    <property type="match status" value="1"/>
</dbReference>
<dbReference type="AlphaFoldDB" id="A0A563TXN2"/>
<evidence type="ECO:0000313" key="3">
    <source>
        <dbReference type="Proteomes" id="UP000318010"/>
    </source>
</evidence>
<keyword evidence="2" id="KW-0808">Transferase</keyword>
<sequence length="97" mass="11128">MQLTPGDINTVKKYFADKPVVKAYLFGSYSRNEADENSDIDILVDLDYSHHIGLGFFQMQEDLKSILKKNIDLVSSNGVSSHIMPFIDKEKQLIYER</sequence>
<evidence type="ECO:0000313" key="2">
    <source>
        <dbReference type="EMBL" id="TWR24094.1"/>
    </source>
</evidence>
<name>A0A563TXN2_9SPHI</name>
<dbReference type="InterPro" id="IPR043519">
    <property type="entry name" value="NT_sf"/>
</dbReference>
<organism evidence="2 3">
    <name type="scientific">Mucilaginibacter achroorhodeus</name>
    <dbReference type="NCBI Taxonomy" id="2599294"/>
    <lineage>
        <taxon>Bacteria</taxon>
        <taxon>Pseudomonadati</taxon>
        <taxon>Bacteroidota</taxon>
        <taxon>Sphingobacteriia</taxon>
        <taxon>Sphingobacteriales</taxon>
        <taxon>Sphingobacteriaceae</taxon>
        <taxon>Mucilaginibacter</taxon>
    </lineage>
</organism>
<dbReference type="InterPro" id="IPR041633">
    <property type="entry name" value="Polbeta"/>
</dbReference>
<feature type="domain" description="Polymerase beta nucleotidyltransferase" evidence="1">
    <location>
        <begin position="9"/>
        <end position="97"/>
    </location>
</feature>
<protein>
    <submittedName>
        <fullName evidence="2">Nucleotidyltransferase</fullName>
    </submittedName>
</protein>
<dbReference type="PANTHER" id="PTHR43852:SF2">
    <property type="entry name" value="PROTEIN ADENYLYLTRANSFERASE MNTA"/>
    <property type="match status" value="1"/>
</dbReference>
<proteinExistence type="predicted"/>
<accession>A0A563TXN2</accession>
<dbReference type="PANTHER" id="PTHR43852">
    <property type="entry name" value="NUCLEOTIDYLTRANSFERASE"/>
    <property type="match status" value="1"/>
</dbReference>
<dbReference type="InterPro" id="IPR052930">
    <property type="entry name" value="TA_antitoxin_MntA"/>
</dbReference>
<dbReference type="OrthoDB" id="798692at2"/>
<dbReference type="GO" id="GO:0016740">
    <property type="term" value="F:transferase activity"/>
    <property type="evidence" value="ECO:0007669"/>
    <property type="project" value="UniProtKB-KW"/>
</dbReference>
<gene>
    <name evidence="2" type="ORF">FPZ42_16535</name>
</gene>
<dbReference type="EMBL" id="VOEI01000007">
    <property type="protein sequence ID" value="TWR24094.1"/>
    <property type="molecule type" value="Genomic_DNA"/>
</dbReference>
<dbReference type="SUPFAM" id="SSF81301">
    <property type="entry name" value="Nucleotidyltransferase"/>
    <property type="match status" value="1"/>
</dbReference>
<dbReference type="CDD" id="cd05403">
    <property type="entry name" value="NT_KNTase_like"/>
    <property type="match status" value="1"/>
</dbReference>
<dbReference type="Pfam" id="PF18765">
    <property type="entry name" value="Polbeta"/>
    <property type="match status" value="1"/>
</dbReference>
<reference evidence="2 3" key="1">
    <citation type="submission" date="2019-07" db="EMBL/GenBank/DDBJ databases">
        <authorList>
            <person name="Kim J."/>
        </authorList>
    </citation>
    <scope>NUCLEOTIDE SEQUENCE [LARGE SCALE GENOMIC DNA]</scope>
    <source>
        <strain evidence="2 3">MJ1a</strain>
    </source>
</reference>
<comment type="caution">
    <text evidence="2">The sequence shown here is derived from an EMBL/GenBank/DDBJ whole genome shotgun (WGS) entry which is preliminary data.</text>
</comment>
<dbReference type="RefSeq" id="WP_146272972.1">
    <property type="nucleotide sequence ID" value="NZ_VOEI01000007.1"/>
</dbReference>